<dbReference type="STRING" id="49186.SAMN05421647_103259"/>
<keyword evidence="2" id="KW-1185">Reference proteome</keyword>
<dbReference type="PANTHER" id="PTHR34290:SF2">
    <property type="entry name" value="OS04G0668800 PROTEIN"/>
    <property type="match status" value="1"/>
</dbReference>
<organism evidence="1 2">
    <name type="scientific">Marinobacterium stanieri</name>
    <dbReference type="NCBI Taxonomy" id="49186"/>
    <lineage>
        <taxon>Bacteria</taxon>
        <taxon>Pseudomonadati</taxon>
        <taxon>Pseudomonadota</taxon>
        <taxon>Gammaproteobacteria</taxon>
        <taxon>Oceanospirillales</taxon>
        <taxon>Oceanospirillaceae</taxon>
        <taxon>Marinobacterium</taxon>
    </lineage>
</organism>
<dbReference type="InterPro" id="IPR007263">
    <property type="entry name" value="DCC1-like"/>
</dbReference>
<evidence type="ECO:0000313" key="1">
    <source>
        <dbReference type="EMBL" id="SIQ26808.1"/>
    </source>
</evidence>
<evidence type="ECO:0000313" key="2">
    <source>
        <dbReference type="Proteomes" id="UP000186895"/>
    </source>
</evidence>
<accession>A0A1N6RD75</accession>
<dbReference type="Pfam" id="PF04134">
    <property type="entry name" value="DCC1-like"/>
    <property type="match status" value="1"/>
</dbReference>
<dbReference type="Proteomes" id="UP000186895">
    <property type="component" value="Unassembled WGS sequence"/>
</dbReference>
<sequence length="126" mass="14880">MPNKPILFFDGQCPLCRREIAHYQRLDSEQRVDWQDLFDPATRLEPWNLDKLDAMRVIHAIGQDGQVLKGVNAFMAIWQELPYYRQLAMVIRTLRLESLLNWAYLKFASRRFKSRCKEGCSLPPQP</sequence>
<dbReference type="eggNOG" id="COG3011">
    <property type="taxonomic scope" value="Bacteria"/>
</dbReference>
<reference evidence="1 2" key="1">
    <citation type="submission" date="2017-01" db="EMBL/GenBank/DDBJ databases">
        <authorList>
            <person name="Mah S.A."/>
            <person name="Swanson W.J."/>
            <person name="Moy G.W."/>
            <person name="Vacquier V.D."/>
        </authorList>
    </citation>
    <scope>NUCLEOTIDE SEQUENCE [LARGE SCALE GENOMIC DNA]</scope>
    <source>
        <strain evidence="1 2">DSM 7027</strain>
    </source>
</reference>
<dbReference type="InterPro" id="IPR044691">
    <property type="entry name" value="DCC1_Trx"/>
</dbReference>
<name>A0A1N6RD75_9GAMM</name>
<gene>
    <name evidence="1" type="ORF">SAMN05421647_103259</name>
</gene>
<dbReference type="RefSeq" id="WP_076462433.1">
    <property type="nucleotide sequence ID" value="NZ_FTMN01000003.1"/>
</dbReference>
<dbReference type="EMBL" id="FTMN01000003">
    <property type="protein sequence ID" value="SIQ26808.1"/>
    <property type="molecule type" value="Genomic_DNA"/>
</dbReference>
<dbReference type="AlphaFoldDB" id="A0A1N6RD75"/>
<dbReference type="PANTHER" id="PTHR34290">
    <property type="entry name" value="SI:CH73-390P7.2"/>
    <property type="match status" value="1"/>
</dbReference>
<protein>
    <submittedName>
        <fullName evidence="1">Predicted thiol-disulfide oxidoreductase YuxK, DCC family</fullName>
    </submittedName>
</protein>
<dbReference type="GO" id="GO:0015035">
    <property type="term" value="F:protein-disulfide reductase activity"/>
    <property type="evidence" value="ECO:0007669"/>
    <property type="project" value="InterPro"/>
</dbReference>
<proteinExistence type="predicted"/>